<dbReference type="SUPFAM" id="SSF56176">
    <property type="entry name" value="FAD-binding/transporter-associated domain-like"/>
    <property type="match status" value="1"/>
</dbReference>
<dbReference type="PANTHER" id="PTHR43099:SF5">
    <property type="entry name" value="HLYC_CORC FAMILY TRANSPORTER"/>
    <property type="match status" value="1"/>
</dbReference>
<protein>
    <submittedName>
        <fullName evidence="11">Unannotated protein</fullName>
    </submittedName>
</protein>
<dbReference type="GO" id="GO:0050660">
    <property type="term" value="F:flavin adenine dinucleotide binding"/>
    <property type="evidence" value="ECO:0007669"/>
    <property type="project" value="InterPro"/>
</dbReference>
<dbReference type="InterPro" id="IPR002550">
    <property type="entry name" value="CNNM"/>
</dbReference>
<evidence type="ECO:0000259" key="10">
    <source>
        <dbReference type="PROSITE" id="PS51846"/>
    </source>
</evidence>
<dbReference type="Pfam" id="PF01595">
    <property type="entry name" value="CNNM"/>
    <property type="match status" value="1"/>
</dbReference>
<feature type="domain" description="CBS" evidence="9">
    <location>
        <begin position="226"/>
        <end position="288"/>
    </location>
</feature>
<dbReference type="PROSITE" id="PS51371">
    <property type="entry name" value="CBS"/>
    <property type="match status" value="2"/>
</dbReference>
<evidence type="ECO:0000256" key="8">
    <source>
        <dbReference type="SAM" id="Phobius"/>
    </source>
</evidence>
<feature type="transmembrane region" description="Helical" evidence="8">
    <location>
        <begin position="6"/>
        <end position="28"/>
    </location>
</feature>
<dbReference type="Pfam" id="PF03471">
    <property type="entry name" value="CorC_HlyC"/>
    <property type="match status" value="1"/>
</dbReference>
<feature type="transmembrane region" description="Helical" evidence="8">
    <location>
        <begin position="139"/>
        <end position="158"/>
    </location>
</feature>
<dbReference type="InterPro" id="IPR051676">
    <property type="entry name" value="UPF0053_domain"/>
</dbReference>
<evidence type="ECO:0000256" key="3">
    <source>
        <dbReference type="ARBA" id="ARBA00022692"/>
    </source>
</evidence>
<dbReference type="SUPFAM" id="SSF54631">
    <property type="entry name" value="CBS-domain pair"/>
    <property type="match status" value="1"/>
</dbReference>
<dbReference type="InterPro" id="IPR005170">
    <property type="entry name" value="Transptr-assoc_dom"/>
</dbReference>
<comment type="subcellular location">
    <subcellularLocation>
        <location evidence="1">Cell membrane</location>
        <topology evidence="1">Multi-pass membrane protein</topology>
    </subcellularLocation>
</comment>
<proteinExistence type="predicted"/>
<feature type="domain" description="CNNM transmembrane" evidence="10">
    <location>
        <begin position="5"/>
        <end position="207"/>
    </location>
</feature>
<sequence>MPLASGGTVAIELAGTLLLVLLNGFFVAGEFAIARVRGSQVEDWIADGRPGAVSVQHAVRHIDSYLAACQLGITIASLGLGAFGESALHELLEPALGEGARIGSVGLAGVLAFALITMLHVVVGELAPKSAAIARTDRIVLAVIPPLRIFFLVTRPVVQLFNGLGNLLLKPFGIPPASEAGSSPFSQRELLQILRESDEGGEINRVERRLTENVFEFDDRRVREVMVPRRRAIVASDGLTVAQAAEVAVRTGMTRLPLCPEGAGLDEVQGVVHAKDLLAALLRDEHPSLQEIARPVVRVGDATFVGVALRDMRRARQHLAIAVDEHGTAVGLVTLEDVIEELVGEIEDEFDRDEERLVRPDGDDLLIDGEAGVHEVLLRLDGDEHDPTRPVEIHEATVGGHLLEAAGRLPEVGETLELFGRPVRVEETAEGRIRLLRLAADDAPEDPAD</sequence>
<keyword evidence="6" id="KW-0129">CBS domain</keyword>
<evidence type="ECO:0000313" key="11">
    <source>
        <dbReference type="EMBL" id="CAB4936164.1"/>
    </source>
</evidence>
<dbReference type="InterPro" id="IPR000644">
    <property type="entry name" value="CBS_dom"/>
</dbReference>
<dbReference type="Gene3D" id="3.30.465.10">
    <property type="match status" value="1"/>
</dbReference>
<feature type="transmembrane region" description="Helical" evidence="8">
    <location>
        <begin position="65"/>
        <end position="84"/>
    </location>
</feature>
<feature type="domain" description="CBS" evidence="9">
    <location>
        <begin position="292"/>
        <end position="349"/>
    </location>
</feature>
<keyword evidence="3 8" id="KW-0812">Transmembrane</keyword>
<name>A0A6J7J0K2_9ZZZZ</name>
<evidence type="ECO:0000256" key="1">
    <source>
        <dbReference type="ARBA" id="ARBA00004651"/>
    </source>
</evidence>
<feature type="transmembrane region" description="Helical" evidence="8">
    <location>
        <begin position="104"/>
        <end position="127"/>
    </location>
</feature>
<evidence type="ECO:0000256" key="2">
    <source>
        <dbReference type="ARBA" id="ARBA00022475"/>
    </source>
</evidence>
<dbReference type="GO" id="GO:0005886">
    <property type="term" value="C:plasma membrane"/>
    <property type="evidence" value="ECO:0007669"/>
    <property type="project" value="UniProtKB-SubCell"/>
</dbReference>
<dbReference type="InterPro" id="IPR046342">
    <property type="entry name" value="CBS_dom_sf"/>
</dbReference>
<evidence type="ECO:0000256" key="4">
    <source>
        <dbReference type="ARBA" id="ARBA00022737"/>
    </source>
</evidence>
<keyword evidence="4" id="KW-0677">Repeat</keyword>
<reference evidence="11" key="1">
    <citation type="submission" date="2020-05" db="EMBL/GenBank/DDBJ databases">
        <authorList>
            <person name="Chiriac C."/>
            <person name="Salcher M."/>
            <person name="Ghai R."/>
            <person name="Kavagutti S V."/>
        </authorList>
    </citation>
    <scope>NUCLEOTIDE SEQUENCE</scope>
</reference>
<dbReference type="InterPro" id="IPR044751">
    <property type="entry name" value="Ion_transp-like_CBS"/>
</dbReference>
<dbReference type="SMART" id="SM00116">
    <property type="entry name" value="CBS"/>
    <property type="match status" value="2"/>
</dbReference>
<evidence type="ECO:0000256" key="6">
    <source>
        <dbReference type="ARBA" id="ARBA00023122"/>
    </source>
</evidence>
<dbReference type="InterPro" id="IPR016169">
    <property type="entry name" value="FAD-bd_PCMH_sub2"/>
</dbReference>
<dbReference type="AlphaFoldDB" id="A0A6J7J0K2"/>
<dbReference type="PANTHER" id="PTHR43099">
    <property type="entry name" value="UPF0053 PROTEIN YRKA"/>
    <property type="match status" value="1"/>
</dbReference>
<dbReference type="PROSITE" id="PS51846">
    <property type="entry name" value="CNNM"/>
    <property type="match status" value="1"/>
</dbReference>
<gene>
    <name evidence="11" type="ORF">UFOPK3564_02657</name>
</gene>
<keyword evidence="2" id="KW-1003">Cell membrane</keyword>
<dbReference type="EMBL" id="CAFBMK010000201">
    <property type="protein sequence ID" value="CAB4936164.1"/>
    <property type="molecule type" value="Genomic_DNA"/>
</dbReference>
<evidence type="ECO:0000256" key="7">
    <source>
        <dbReference type="ARBA" id="ARBA00023136"/>
    </source>
</evidence>
<keyword evidence="5 8" id="KW-1133">Transmembrane helix</keyword>
<dbReference type="Gene3D" id="3.10.580.10">
    <property type="entry name" value="CBS-domain"/>
    <property type="match status" value="1"/>
</dbReference>
<organism evidence="11">
    <name type="scientific">freshwater metagenome</name>
    <dbReference type="NCBI Taxonomy" id="449393"/>
    <lineage>
        <taxon>unclassified sequences</taxon>
        <taxon>metagenomes</taxon>
        <taxon>ecological metagenomes</taxon>
    </lineage>
</organism>
<evidence type="ECO:0000259" key="9">
    <source>
        <dbReference type="PROSITE" id="PS51371"/>
    </source>
</evidence>
<dbReference type="SMART" id="SM01091">
    <property type="entry name" value="CorC_HlyC"/>
    <property type="match status" value="1"/>
</dbReference>
<evidence type="ECO:0000256" key="5">
    <source>
        <dbReference type="ARBA" id="ARBA00022989"/>
    </source>
</evidence>
<dbReference type="InterPro" id="IPR036318">
    <property type="entry name" value="FAD-bd_PCMH-like_sf"/>
</dbReference>
<keyword evidence="7 8" id="KW-0472">Membrane</keyword>
<accession>A0A6J7J0K2</accession>
<dbReference type="Pfam" id="PF00571">
    <property type="entry name" value="CBS"/>
    <property type="match status" value="2"/>
</dbReference>
<dbReference type="CDD" id="cd04590">
    <property type="entry name" value="CBS_pair_CorC_HlyC_assoc"/>
    <property type="match status" value="1"/>
</dbReference>